<name>A0A0A9A1T0_ARUDO</name>
<organism evidence="1">
    <name type="scientific">Arundo donax</name>
    <name type="common">Giant reed</name>
    <name type="synonym">Donax arundinaceus</name>
    <dbReference type="NCBI Taxonomy" id="35708"/>
    <lineage>
        <taxon>Eukaryota</taxon>
        <taxon>Viridiplantae</taxon>
        <taxon>Streptophyta</taxon>
        <taxon>Embryophyta</taxon>
        <taxon>Tracheophyta</taxon>
        <taxon>Spermatophyta</taxon>
        <taxon>Magnoliopsida</taxon>
        <taxon>Liliopsida</taxon>
        <taxon>Poales</taxon>
        <taxon>Poaceae</taxon>
        <taxon>PACMAD clade</taxon>
        <taxon>Arundinoideae</taxon>
        <taxon>Arundineae</taxon>
        <taxon>Arundo</taxon>
    </lineage>
</organism>
<reference evidence="1" key="2">
    <citation type="journal article" date="2015" name="Data Brief">
        <title>Shoot transcriptome of the giant reed, Arundo donax.</title>
        <authorList>
            <person name="Barrero R.A."/>
            <person name="Guerrero F.D."/>
            <person name="Moolhuijzen P."/>
            <person name="Goolsby J.A."/>
            <person name="Tidwell J."/>
            <person name="Bellgard S.E."/>
            <person name="Bellgard M.I."/>
        </authorList>
    </citation>
    <scope>NUCLEOTIDE SEQUENCE</scope>
    <source>
        <tissue evidence="1">Shoot tissue taken approximately 20 cm above the soil surface</tissue>
    </source>
</reference>
<accession>A0A0A9A1T0</accession>
<sequence length="66" mass="7208">MLLIQSINFSTDGSSICSALNFGHWMIANSARRGNISAPHACSQTSRLCIYEKVSFSSEGNVQSWP</sequence>
<dbReference type="AlphaFoldDB" id="A0A0A9A1T0"/>
<dbReference type="EMBL" id="GBRH01252311">
    <property type="protein sequence ID" value="JAD45584.1"/>
    <property type="molecule type" value="Transcribed_RNA"/>
</dbReference>
<reference evidence="1" key="1">
    <citation type="submission" date="2014-09" db="EMBL/GenBank/DDBJ databases">
        <authorList>
            <person name="Magalhaes I.L.F."/>
            <person name="Oliveira U."/>
            <person name="Santos F.R."/>
            <person name="Vidigal T.H.D.A."/>
            <person name="Brescovit A.D."/>
            <person name="Santos A.J."/>
        </authorList>
    </citation>
    <scope>NUCLEOTIDE SEQUENCE</scope>
    <source>
        <tissue evidence="1">Shoot tissue taken approximately 20 cm above the soil surface</tissue>
    </source>
</reference>
<protein>
    <submittedName>
        <fullName evidence="1">Uncharacterized protein</fullName>
    </submittedName>
</protein>
<proteinExistence type="predicted"/>
<evidence type="ECO:0000313" key="1">
    <source>
        <dbReference type="EMBL" id="JAD45584.1"/>
    </source>
</evidence>